<dbReference type="GO" id="GO:0005524">
    <property type="term" value="F:ATP binding"/>
    <property type="evidence" value="ECO:0007669"/>
    <property type="project" value="UniProtKB-KW"/>
</dbReference>
<keyword evidence="7 11" id="KW-0418">Kinase</keyword>
<sequence length="269" mass="28055">MIPKVLTIAGVDPSGGAGIFADLKAFSALGGYGMGVVCALTAQSTTGVTGVSGVEPGFVWQQWQTLADDILPDAIKIGMLGSSPVAEVVGRIIDDYHVRGGEHVVLDPVMVATSGDRLLDREAEAAVRALVPKASLITPNLPEAAVLLGVDEVTEASAMAGQAKALLELGAQRVLLKAGHLAGGEMVDIYADAQGVAELAAPRVETVNTHGTGCTLSSAIATLRPQRDGWLEAVSDAKTWLTHALEHADELHVGHGRGPVHHFWNLWED</sequence>
<evidence type="ECO:0000256" key="2">
    <source>
        <dbReference type="ARBA" id="ARBA00000565"/>
    </source>
</evidence>
<dbReference type="NCBIfam" id="TIGR00097">
    <property type="entry name" value="HMP-P_kinase"/>
    <property type="match status" value="1"/>
</dbReference>
<dbReference type="UniPathway" id="UPA00060">
    <property type="reaction ID" value="UER00138"/>
</dbReference>
<keyword evidence="5 11" id="KW-0808">Transferase</keyword>
<proteinExistence type="predicted"/>
<evidence type="ECO:0000256" key="1">
    <source>
        <dbReference type="ARBA" id="ARBA00000151"/>
    </source>
</evidence>
<dbReference type="AlphaFoldDB" id="A0A1R4JH97"/>
<dbReference type="PANTHER" id="PTHR20858:SF17">
    <property type="entry name" value="HYDROXYMETHYLPYRIMIDINE_PHOSPHOMETHYLPYRIMIDINE KINASE THI20-RELATED"/>
    <property type="match status" value="1"/>
</dbReference>
<comment type="function">
    <text evidence="3">Catalyzes the phosphorylation of hydroxymethylpyrimidine phosphate (HMP-P) to HMP-PP, and of HMP to HMP-P.</text>
</comment>
<evidence type="ECO:0000256" key="8">
    <source>
        <dbReference type="ARBA" id="ARBA00022840"/>
    </source>
</evidence>
<dbReference type="Pfam" id="PF08543">
    <property type="entry name" value="Phos_pyr_kin"/>
    <property type="match status" value="1"/>
</dbReference>
<evidence type="ECO:0000313" key="11">
    <source>
        <dbReference type="EMBL" id="SJN31388.1"/>
    </source>
</evidence>
<dbReference type="FunFam" id="3.40.1190.20:FF:000003">
    <property type="entry name" value="Phosphomethylpyrimidine kinase ThiD"/>
    <property type="match status" value="1"/>
</dbReference>
<dbReference type="CDD" id="cd01169">
    <property type="entry name" value="HMPP_kinase"/>
    <property type="match status" value="1"/>
</dbReference>
<protein>
    <submittedName>
        <fullName evidence="11">Hydroxymethylpyrimidine phosphate kinase ThiD</fullName>
        <ecNumber evidence="11">2.7.4.7</ecNumber>
    </submittedName>
</protein>
<dbReference type="RefSeq" id="WP_094764554.1">
    <property type="nucleotide sequence ID" value="NZ_FUKQ01000031.1"/>
</dbReference>
<comment type="catalytic activity">
    <reaction evidence="1">
        <text>4-amino-5-hydroxymethyl-2-methylpyrimidine + ATP = 4-amino-2-methyl-5-(phosphooxymethyl)pyrimidine + ADP + H(+)</text>
        <dbReference type="Rhea" id="RHEA:23096"/>
        <dbReference type="ChEBI" id="CHEBI:15378"/>
        <dbReference type="ChEBI" id="CHEBI:16892"/>
        <dbReference type="ChEBI" id="CHEBI:30616"/>
        <dbReference type="ChEBI" id="CHEBI:58354"/>
        <dbReference type="ChEBI" id="CHEBI:456216"/>
        <dbReference type="EC" id="2.7.1.49"/>
    </reaction>
</comment>
<evidence type="ECO:0000259" key="10">
    <source>
        <dbReference type="Pfam" id="PF08543"/>
    </source>
</evidence>
<comment type="catalytic activity">
    <reaction evidence="2">
        <text>4-amino-2-methyl-5-(phosphooxymethyl)pyrimidine + ATP = 4-amino-2-methyl-5-(diphosphooxymethyl)pyrimidine + ADP</text>
        <dbReference type="Rhea" id="RHEA:19893"/>
        <dbReference type="ChEBI" id="CHEBI:30616"/>
        <dbReference type="ChEBI" id="CHEBI:57841"/>
        <dbReference type="ChEBI" id="CHEBI:58354"/>
        <dbReference type="ChEBI" id="CHEBI:456216"/>
        <dbReference type="EC" id="2.7.4.7"/>
    </reaction>
</comment>
<dbReference type="GO" id="GO:0008902">
    <property type="term" value="F:hydroxymethylpyrimidine kinase activity"/>
    <property type="evidence" value="ECO:0007669"/>
    <property type="project" value="UniProtKB-EC"/>
</dbReference>
<evidence type="ECO:0000256" key="4">
    <source>
        <dbReference type="ARBA" id="ARBA00004769"/>
    </source>
</evidence>
<keyword evidence="6" id="KW-0547">Nucleotide-binding</keyword>
<evidence type="ECO:0000313" key="12">
    <source>
        <dbReference type="Proteomes" id="UP000188342"/>
    </source>
</evidence>
<keyword evidence="8" id="KW-0067">ATP-binding</keyword>
<dbReference type="InterPro" id="IPR013749">
    <property type="entry name" value="PM/HMP-P_kinase-1"/>
</dbReference>
<keyword evidence="9" id="KW-0784">Thiamine biosynthesis</keyword>
<dbReference type="GO" id="GO:0009229">
    <property type="term" value="P:thiamine diphosphate biosynthetic process"/>
    <property type="evidence" value="ECO:0007669"/>
    <property type="project" value="UniProtKB-UniPathway"/>
</dbReference>
<dbReference type="OrthoDB" id="34166at2"/>
<dbReference type="STRING" id="1255658.FM114_07515"/>
<evidence type="ECO:0000256" key="6">
    <source>
        <dbReference type="ARBA" id="ARBA00022741"/>
    </source>
</evidence>
<gene>
    <name evidence="11" type="ORF">FM114_07515</name>
</gene>
<reference evidence="11 12" key="1">
    <citation type="submission" date="2017-02" db="EMBL/GenBank/DDBJ databases">
        <authorList>
            <person name="Peterson S.W."/>
        </authorList>
    </citation>
    <scope>NUCLEOTIDE SEQUENCE [LARGE SCALE GENOMIC DNA]</scope>
    <source>
        <strain evidence="11 12">LSP_Lj1</strain>
    </source>
</reference>
<evidence type="ECO:0000256" key="5">
    <source>
        <dbReference type="ARBA" id="ARBA00022679"/>
    </source>
</evidence>
<dbReference type="GO" id="GO:0005829">
    <property type="term" value="C:cytosol"/>
    <property type="evidence" value="ECO:0007669"/>
    <property type="project" value="TreeGrafter"/>
</dbReference>
<accession>A0A1R4JH97</accession>
<dbReference type="GO" id="GO:0009228">
    <property type="term" value="P:thiamine biosynthetic process"/>
    <property type="evidence" value="ECO:0007669"/>
    <property type="project" value="UniProtKB-KW"/>
</dbReference>
<dbReference type="PANTHER" id="PTHR20858">
    <property type="entry name" value="PHOSPHOMETHYLPYRIMIDINE KINASE"/>
    <property type="match status" value="1"/>
</dbReference>
<comment type="pathway">
    <text evidence="4">Cofactor biosynthesis; thiamine diphosphate biosynthesis; 4-amino-2-methyl-5-diphosphomethylpyrimidine from 5-amino-1-(5-phospho-D-ribosyl)imidazole: step 3/3.</text>
</comment>
<dbReference type="InterPro" id="IPR029056">
    <property type="entry name" value="Ribokinase-like"/>
</dbReference>
<dbReference type="GO" id="GO:0008972">
    <property type="term" value="F:phosphomethylpyrimidine kinase activity"/>
    <property type="evidence" value="ECO:0007669"/>
    <property type="project" value="UniProtKB-EC"/>
</dbReference>
<name>A0A1R4JH97_9ACTN</name>
<dbReference type="InterPro" id="IPR004399">
    <property type="entry name" value="HMP/HMP-P_kinase_dom"/>
</dbReference>
<feature type="domain" description="Pyridoxamine kinase/Phosphomethylpyrimidine kinase" evidence="10">
    <location>
        <begin position="12"/>
        <end position="261"/>
    </location>
</feature>
<organism evidence="11 12">
    <name type="scientific">Luteococcus japonicus LSP_Lj1</name>
    <dbReference type="NCBI Taxonomy" id="1255658"/>
    <lineage>
        <taxon>Bacteria</taxon>
        <taxon>Bacillati</taxon>
        <taxon>Actinomycetota</taxon>
        <taxon>Actinomycetes</taxon>
        <taxon>Propionibacteriales</taxon>
        <taxon>Propionibacteriaceae</taxon>
        <taxon>Luteococcus</taxon>
    </lineage>
</organism>
<dbReference type="SUPFAM" id="SSF53613">
    <property type="entry name" value="Ribokinase-like"/>
    <property type="match status" value="1"/>
</dbReference>
<evidence type="ECO:0000256" key="7">
    <source>
        <dbReference type="ARBA" id="ARBA00022777"/>
    </source>
</evidence>
<evidence type="ECO:0000256" key="9">
    <source>
        <dbReference type="ARBA" id="ARBA00022977"/>
    </source>
</evidence>
<dbReference type="EMBL" id="FUKQ01000031">
    <property type="protein sequence ID" value="SJN31388.1"/>
    <property type="molecule type" value="Genomic_DNA"/>
</dbReference>
<dbReference type="Proteomes" id="UP000188342">
    <property type="component" value="Unassembled WGS sequence"/>
</dbReference>
<evidence type="ECO:0000256" key="3">
    <source>
        <dbReference type="ARBA" id="ARBA00003848"/>
    </source>
</evidence>
<dbReference type="Gene3D" id="3.40.1190.20">
    <property type="match status" value="1"/>
</dbReference>
<keyword evidence="12" id="KW-1185">Reference proteome</keyword>
<dbReference type="EC" id="2.7.4.7" evidence="11"/>